<comment type="similarity">
    <text evidence="2 7">Belongs to the CSM3 family.</text>
</comment>
<evidence type="ECO:0000313" key="10">
    <source>
        <dbReference type="EMBL" id="KAH7139271.1"/>
    </source>
</evidence>
<keyword evidence="5 7" id="KW-0539">Nucleus</keyword>
<keyword evidence="3 7" id="KW-0227">DNA damage</keyword>
<evidence type="ECO:0000259" key="9">
    <source>
        <dbReference type="Pfam" id="PF07962"/>
    </source>
</evidence>
<dbReference type="OrthoDB" id="437078at2759"/>
<dbReference type="PANTHER" id="PTHR13220:SF11">
    <property type="entry name" value="TIMELESS-INTERACTING PROTEIN"/>
    <property type="match status" value="1"/>
</dbReference>
<dbReference type="InterPro" id="IPR040038">
    <property type="entry name" value="TIPIN/Csm3/Swi3"/>
</dbReference>
<dbReference type="GO" id="GO:0031298">
    <property type="term" value="C:replication fork protection complex"/>
    <property type="evidence" value="ECO:0007669"/>
    <property type="project" value="TreeGrafter"/>
</dbReference>
<evidence type="ECO:0000256" key="7">
    <source>
        <dbReference type="RuleBase" id="RU366049"/>
    </source>
</evidence>
<dbReference type="GO" id="GO:0006974">
    <property type="term" value="P:DNA damage response"/>
    <property type="evidence" value="ECO:0007669"/>
    <property type="project" value="UniProtKB-KW"/>
</dbReference>
<organism evidence="10 11">
    <name type="scientific">Dendryphion nanum</name>
    <dbReference type="NCBI Taxonomy" id="256645"/>
    <lineage>
        <taxon>Eukaryota</taxon>
        <taxon>Fungi</taxon>
        <taxon>Dikarya</taxon>
        <taxon>Ascomycota</taxon>
        <taxon>Pezizomycotina</taxon>
        <taxon>Dothideomycetes</taxon>
        <taxon>Pleosporomycetidae</taxon>
        <taxon>Pleosporales</taxon>
        <taxon>Torulaceae</taxon>
        <taxon>Dendryphion</taxon>
    </lineage>
</organism>
<dbReference type="Pfam" id="PF07962">
    <property type="entry name" value="Swi3"/>
    <property type="match status" value="1"/>
</dbReference>
<reference evidence="10" key="1">
    <citation type="journal article" date="2021" name="Nat. Commun.">
        <title>Genetic determinants of endophytism in the Arabidopsis root mycobiome.</title>
        <authorList>
            <person name="Mesny F."/>
            <person name="Miyauchi S."/>
            <person name="Thiergart T."/>
            <person name="Pickel B."/>
            <person name="Atanasova L."/>
            <person name="Karlsson M."/>
            <person name="Huettel B."/>
            <person name="Barry K.W."/>
            <person name="Haridas S."/>
            <person name="Chen C."/>
            <person name="Bauer D."/>
            <person name="Andreopoulos W."/>
            <person name="Pangilinan J."/>
            <person name="LaButti K."/>
            <person name="Riley R."/>
            <person name="Lipzen A."/>
            <person name="Clum A."/>
            <person name="Drula E."/>
            <person name="Henrissat B."/>
            <person name="Kohler A."/>
            <person name="Grigoriev I.V."/>
            <person name="Martin F.M."/>
            <person name="Hacquard S."/>
        </authorList>
    </citation>
    <scope>NUCLEOTIDE SEQUENCE</scope>
    <source>
        <strain evidence="10">MPI-CAGE-CH-0243</strain>
    </source>
</reference>
<comment type="subcellular location">
    <subcellularLocation>
        <location evidence="1 7">Nucleus</location>
    </subcellularLocation>
</comment>
<dbReference type="AlphaFoldDB" id="A0A9P9ELQ9"/>
<dbReference type="GO" id="GO:0003677">
    <property type="term" value="F:DNA binding"/>
    <property type="evidence" value="ECO:0007669"/>
    <property type="project" value="TreeGrafter"/>
</dbReference>
<evidence type="ECO:0000256" key="3">
    <source>
        <dbReference type="ARBA" id="ARBA00022763"/>
    </source>
</evidence>
<keyword evidence="6 7" id="KW-0131">Cell cycle</keyword>
<dbReference type="GO" id="GO:0043111">
    <property type="term" value="P:replication fork arrest"/>
    <property type="evidence" value="ECO:0007669"/>
    <property type="project" value="TreeGrafter"/>
</dbReference>
<dbReference type="GO" id="GO:0031297">
    <property type="term" value="P:replication fork processing"/>
    <property type="evidence" value="ECO:0007669"/>
    <property type="project" value="UniProtKB-UniRule"/>
</dbReference>
<feature type="region of interest" description="Disordered" evidence="8">
    <location>
        <begin position="152"/>
        <end position="172"/>
    </location>
</feature>
<evidence type="ECO:0000256" key="8">
    <source>
        <dbReference type="SAM" id="MobiDB-lite"/>
    </source>
</evidence>
<proteinExistence type="inferred from homology"/>
<dbReference type="EMBL" id="JAGMWT010000001">
    <property type="protein sequence ID" value="KAH7139271.1"/>
    <property type="molecule type" value="Genomic_DNA"/>
</dbReference>
<protein>
    <recommendedName>
        <fullName evidence="7">Chromosome segregation in meiosis protein</fullName>
    </recommendedName>
</protein>
<sequence length="253" mass="28849">MALANPTHQDNIPSDDELDDILNGIIDGKDVFDTSEQPQTSSEKPVGVKDDALGLDEEIKIVKKRQPIPKLDDNLLLSAAGIPRLRRISKERLRFKGKGHEYGDIARMLNMYQLWLDDLYPRAKFADGLAMIEKLGHSKRLHVMRKEWIDEGKPRSTNEIEPEEEQERAQDEVIEQNTERMEDLDLEESRMIQPIPSMNEDGPDEDELEMLLAQSATPMPLMNPVAVQSKMVSTDEGMFADDMDAMAEMDMWP</sequence>
<dbReference type="GO" id="GO:0000076">
    <property type="term" value="P:DNA replication checkpoint signaling"/>
    <property type="evidence" value="ECO:0007669"/>
    <property type="project" value="UniProtKB-UniRule"/>
</dbReference>
<dbReference type="InterPro" id="IPR012923">
    <property type="entry name" value="Csm3"/>
</dbReference>
<name>A0A9P9ELQ9_9PLEO</name>
<evidence type="ECO:0000256" key="4">
    <source>
        <dbReference type="ARBA" id="ARBA00022880"/>
    </source>
</evidence>
<evidence type="ECO:0000256" key="1">
    <source>
        <dbReference type="ARBA" id="ARBA00004123"/>
    </source>
</evidence>
<dbReference type="PANTHER" id="PTHR13220">
    <property type="entry name" value="TIMELESS INTERACTING-RELATED"/>
    <property type="match status" value="1"/>
</dbReference>
<evidence type="ECO:0000313" key="11">
    <source>
        <dbReference type="Proteomes" id="UP000700596"/>
    </source>
</evidence>
<comment type="caution">
    <text evidence="10">The sequence shown here is derived from an EMBL/GenBank/DDBJ whole genome shotgun (WGS) entry which is preliminary data.</text>
</comment>
<keyword evidence="4" id="KW-0236">DNA replication inhibitor</keyword>
<feature type="domain" description="Chromosome segregation in meiosis protein 3" evidence="9">
    <location>
        <begin position="70"/>
        <end position="152"/>
    </location>
</feature>
<evidence type="ECO:0000256" key="6">
    <source>
        <dbReference type="ARBA" id="ARBA00023306"/>
    </source>
</evidence>
<comment type="function">
    <text evidence="7">Plays an important role in the control of DNA replication and the maintenance of replication fork stability.</text>
</comment>
<gene>
    <name evidence="10" type="ORF">B0J11DRAFT_516461</name>
</gene>
<evidence type="ECO:0000256" key="5">
    <source>
        <dbReference type="ARBA" id="ARBA00023242"/>
    </source>
</evidence>
<dbReference type="Proteomes" id="UP000700596">
    <property type="component" value="Unassembled WGS sequence"/>
</dbReference>
<evidence type="ECO:0000256" key="2">
    <source>
        <dbReference type="ARBA" id="ARBA00006075"/>
    </source>
</evidence>
<accession>A0A9P9ELQ9</accession>
<keyword evidence="11" id="KW-1185">Reference proteome</keyword>